<dbReference type="PANTHER" id="PTHR36853">
    <property type="entry name" value="EXPRESSED PROTEIN"/>
    <property type="match status" value="1"/>
</dbReference>
<dbReference type="AlphaFoldDB" id="A0A6A4HYP7"/>
<feature type="transmembrane region" description="Helical" evidence="2">
    <location>
        <begin position="212"/>
        <end position="236"/>
    </location>
</feature>
<gene>
    <name evidence="4" type="ORF">BT96DRAFT_917754</name>
</gene>
<dbReference type="PANTHER" id="PTHR36853:SF1">
    <property type="entry name" value="DUF3844 DOMAIN-CONTAINING PROTEIN"/>
    <property type="match status" value="1"/>
</dbReference>
<evidence type="ECO:0000313" key="5">
    <source>
        <dbReference type="Proteomes" id="UP000799118"/>
    </source>
</evidence>
<evidence type="ECO:0000259" key="3">
    <source>
        <dbReference type="Pfam" id="PF12955"/>
    </source>
</evidence>
<dbReference type="EMBL" id="ML769428">
    <property type="protein sequence ID" value="KAE9403141.1"/>
    <property type="molecule type" value="Genomic_DNA"/>
</dbReference>
<evidence type="ECO:0000256" key="2">
    <source>
        <dbReference type="SAM" id="Phobius"/>
    </source>
</evidence>
<dbReference type="GO" id="GO:0005783">
    <property type="term" value="C:endoplasmic reticulum"/>
    <property type="evidence" value="ECO:0007669"/>
    <property type="project" value="TreeGrafter"/>
</dbReference>
<dbReference type="Pfam" id="PF12955">
    <property type="entry name" value="Vps3844_C"/>
    <property type="match status" value="1"/>
</dbReference>
<dbReference type="InterPro" id="IPR053065">
    <property type="entry name" value="Archenteron_Induction-Rel"/>
</dbReference>
<organism evidence="4 5">
    <name type="scientific">Gymnopus androsaceus JB14</name>
    <dbReference type="NCBI Taxonomy" id="1447944"/>
    <lineage>
        <taxon>Eukaryota</taxon>
        <taxon>Fungi</taxon>
        <taxon>Dikarya</taxon>
        <taxon>Basidiomycota</taxon>
        <taxon>Agaricomycotina</taxon>
        <taxon>Agaricomycetes</taxon>
        <taxon>Agaricomycetidae</taxon>
        <taxon>Agaricales</taxon>
        <taxon>Marasmiineae</taxon>
        <taxon>Omphalotaceae</taxon>
        <taxon>Gymnopus</taxon>
    </lineage>
</organism>
<reference evidence="4" key="1">
    <citation type="journal article" date="2019" name="Environ. Microbiol.">
        <title>Fungal ecological strategies reflected in gene transcription - a case study of two litter decomposers.</title>
        <authorList>
            <person name="Barbi F."/>
            <person name="Kohler A."/>
            <person name="Barry K."/>
            <person name="Baskaran P."/>
            <person name="Daum C."/>
            <person name="Fauchery L."/>
            <person name="Ihrmark K."/>
            <person name="Kuo A."/>
            <person name="LaButti K."/>
            <person name="Lipzen A."/>
            <person name="Morin E."/>
            <person name="Grigoriev I.V."/>
            <person name="Henrissat B."/>
            <person name="Lindahl B."/>
            <person name="Martin F."/>
        </authorList>
    </citation>
    <scope>NUCLEOTIDE SEQUENCE</scope>
    <source>
        <strain evidence="4">JB14</strain>
    </source>
</reference>
<evidence type="ECO:0000313" key="4">
    <source>
        <dbReference type="EMBL" id="KAE9403141.1"/>
    </source>
</evidence>
<dbReference type="Proteomes" id="UP000799118">
    <property type="component" value="Unassembled WGS sequence"/>
</dbReference>
<feature type="domain" description="Vacuolar sorting protein Vps3844 C-terminal" evidence="3">
    <location>
        <begin position="147"/>
        <end position="246"/>
    </location>
</feature>
<accession>A0A6A4HYP7</accession>
<feature type="compositionally biased region" description="Polar residues" evidence="1">
    <location>
        <begin position="117"/>
        <end position="127"/>
    </location>
</feature>
<keyword evidence="2" id="KW-0472">Membrane</keyword>
<keyword evidence="2" id="KW-1133">Transmembrane helix</keyword>
<name>A0A6A4HYP7_9AGAR</name>
<feature type="compositionally biased region" description="Pro residues" evidence="1">
    <location>
        <begin position="128"/>
        <end position="137"/>
    </location>
</feature>
<sequence length="255" mass="27351">MDQFDAKAVLPPSLFPSFTVSTPSYTHIQSLSSVLSTYLHRARHTYSAIYESDMSRWTAAELQSLQTFLNSADDSAFATLDLTILIALREQYGSDSLEYERAAESTPCHLTYSSVPTLSKRQSTPSQVPLPPSHAPPQEPIGSISTCFTSVESCSNGTSSCSGRGQCVQASKSGRTCFVCTCSATKTGEGNKVKTETWVGESCERKDVSGPFVLFVGSALVMLILVFGSVSLLYGVGEQMLPPTLTGTAVNAKKD</sequence>
<feature type="region of interest" description="Disordered" evidence="1">
    <location>
        <begin position="117"/>
        <end position="137"/>
    </location>
</feature>
<dbReference type="OrthoDB" id="5583277at2759"/>
<evidence type="ECO:0000256" key="1">
    <source>
        <dbReference type="SAM" id="MobiDB-lite"/>
    </source>
</evidence>
<proteinExistence type="predicted"/>
<keyword evidence="5" id="KW-1185">Reference proteome</keyword>
<protein>
    <recommendedName>
        <fullName evidence="3">Vacuolar sorting protein Vps3844 C-terminal domain-containing protein</fullName>
    </recommendedName>
</protein>
<keyword evidence="2" id="KW-0812">Transmembrane</keyword>
<dbReference type="InterPro" id="IPR024382">
    <property type="entry name" value="Vps3844_C"/>
</dbReference>